<dbReference type="GO" id="GO:0005975">
    <property type="term" value="P:carbohydrate metabolic process"/>
    <property type="evidence" value="ECO:0007669"/>
    <property type="project" value="UniProtKB-ARBA"/>
</dbReference>
<organism evidence="3 4">
    <name type="scientific">Streptomyces purpureus</name>
    <dbReference type="NCBI Taxonomy" id="1951"/>
    <lineage>
        <taxon>Bacteria</taxon>
        <taxon>Bacillati</taxon>
        <taxon>Actinomycetota</taxon>
        <taxon>Actinomycetes</taxon>
        <taxon>Kitasatosporales</taxon>
        <taxon>Streptomycetaceae</taxon>
        <taxon>Streptomyces</taxon>
    </lineage>
</organism>
<sequence>MPDIEVDTSQLTFPLFAVPEASTGLLDGSRTPPPTVSLPVGGGYHLWQESAPVPDFTFEVRADGTLDFSPDFDLVVTGRGERRLTVRGVPVRVDAIGLDHDLLLAATGIGGVVLTSDRPHDLRLLPGIGHRLDGGAGKLPFRPTPDGMVQLASDHSGFATAAEGFLGVRGRTLRVDGTGLYHDLLPLGMRGVTGFLSRTQVHRLTVLPGDGYGFQAGAGVVADLRFGVTNAGEVSLARDYTSFADASGDTLTVRGHTVVVDGTALSHDVLPTGASRTPVEFLSRTATHRLALVPARGYSFQPGAGTSADLSYEVTRDGQVKRAEQYAAFADASGDTLTLRGHTITLDGTALSHDVIPLGLARGSTYLSRQTAHRLTVLPAKGYGFQSAVAVAELAYDVTRAGEVRFHPSYAGFAEAVGSTLILRGYRIVLDATGADSDLVGIAGLPGTGPEASTPREISVVLLPSVRYAPQTRNGVLTTGFTLRRDGRITFDPAVQGRYVVTTDEPSSAGEDVTVAVTVRGSDPADAIPGGAVAFGALTGALGSARLDRFGRAALRTSGVPLGPHGVSVEYLGDGDFLPSSGTVAHRVEPRTLDPAGEPLPDPVQPELLDWSRQPVLASMADPHEVNGSVKLAQALLNAAGSAVPPLVVDGNFGPLTLLAVRHFQQSRYLPGTDRIDRQDWYALALAAPFPLLEPGPRTPVTTGPPVAQVQNRLNRRGALPPLVVDAAYGPDTVTAVRAFQAERRLATTGTTTPETWAALTAPEAPGPSTRTMRLTFSYDSADWAAGGPPIRLVSREELVMTAPPCEDLTLPAESLASQSGFRYEVVDAEGQVLYRRGRHLPIRLLGEVPSDTRPGGLSSSPLDAPKGVFVLLAPVFPGMRTLVVHSSPLDPGRLHEPASELARFDIG</sequence>
<dbReference type="Pfam" id="PF01471">
    <property type="entry name" value="PG_binding_1"/>
    <property type="match status" value="2"/>
</dbReference>
<evidence type="ECO:0000259" key="1">
    <source>
        <dbReference type="Pfam" id="PF01471"/>
    </source>
</evidence>
<dbReference type="InterPro" id="IPR036366">
    <property type="entry name" value="PGBDSf"/>
</dbReference>
<protein>
    <submittedName>
        <fullName evidence="3">Uncharacterized protein</fullName>
    </submittedName>
</protein>
<dbReference type="InterPro" id="IPR013783">
    <property type="entry name" value="Ig-like_fold"/>
</dbReference>
<keyword evidence="4" id="KW-1185">Reference proteome</keyword>
<dbReference type="Proteomes" id="UP000619486">
    <property type="component" value="Unassembled WGS sequence"/>
</dbReference>
<feature type="domain" description="Bacterial Ig-like" evidence="2">
    <location>
        <begin position="503"/>
        <end position="585"/>
    </location>
</feature>
<dbReference type="Gene3D" id="1.10.101.10">
    <property type="entry name" value="PGBD-like superfamily/PGBD"/>
    <property type="match status" value="2"/>
</dbReference>
<reference evidence="3" key="1">
    <citation type="journal article" date="2014" name="Int. J. Syst. Evol. Microbiol.">
        <title>Complete genome sequence of Corynebacterium casei LMG S-19264T (=DSM 44701T), isolated from a smear-ripened cheese.</title>
        <authorList>
            <consortium name="US DOE Joint Genome Institute (JGI-PGF)"/>
            <person name="Walter F."/>
            <person name="Albersmeier A."/>
            <person name="Kalinowski J."/>
            <person name="Ruckert C."/>
        </authorList>
    </citation>
    <scope>NUCLEOTIDE SEQUENCE</scope>
    <source>
        <strain evidence="3">JCM 3172</strain>
    </source>
</reference>
<dbReference type="SUPFAM" id="SSF47090">
    <property type="entry name" value="PGBD-like"/>
    <property type="match status" value="2"/>
</dbReference>
<feature type="domain" description="Peptidoglycan binding-like" evidence="1">
    <location>
        <begin position="703"/>
        <end position="760"/>
    </location>
</feature>
<accession>A0A918GYD5</accession>
<evidence type="ECO:0000313" key="3">
    <source>
        <dbReference type="EMBL" id="GGT14703.1"/>
    </source>
</evidence>
<comment type="caution">
    <text evidence="3">The sequence shown here is derived from an EMBL/GenBank/DDBJ whole genome shotgun (WGS) entry which is preliminary data.</text>
</comment>
<evidence type="ECO:0000313" key="4">
    <source>
        <dbReference type="Proteomes" id="UP000619486"/>
    </source>
</evidence>
<dbReference type="EMBL" id="BMQQ01000001">
    <property type="protein sequence ID" value="GGT14703.1"/>
    <property type="molecule type" value="Genomic_DNA"/>
</dbReference>
<gene>
    <name evidence="3" type="ORF">GCM10014713_04320</name>
</gene>
<dbReference type="RefSeq" id="WP_019891092.1">
    <property type="nucleotide sequence ID" value="NZ_BMQQ01000001.1"/>
</dbReference>
<dbReference type="AlphaFoldDB" id="A0A918GYD5"/>
<name>A0A918GYD5_9ACTN</name>
<dbReference type="InterPro" id="IPR002477">
    <property type="entry name" value="Peptidoglycan-bd-like"/>
</dbReference>
<dbReference type="Gene3D" id="2.60.40.10">
    <property type="entry name" value="Immunoglobulins"/>
    <property type="match status" value="1"/>
</dbReference>
<proteinExistence type="predicted"/>
<feature type="domain" description="Peptidoglycan binding-like" evidence="1">
    <location>
        <begin position="629"/>
        <end position="684"/>
    </location>
</feature>
<evidence type="ECO:0000259" key="2">
    <source>
        <dbReference type="Pfam" id="PF16640"/>
    </source>
</evidence>
<dbReference type="InterPro" id="IPR036365">
    <property type="entry name" value="PGBD-like_sf"/>
</dbReference>
<reference evidence="3" key="2">
    <citation type="submission" date="2020-09" db="EMBL/GenBank/DDBJ databases">
        <authorList>
            <person name="Sun Q."/>
            <person name="Ohkuma M."/>
        </authorList>
    </citation>
    <scope>NUCLEOTIDE SEQUENCE</scope>
    <source>
        <strain evidence="3">JCM 3172</strain>
    </source>
</reference>
<dbReference type="InterPro" id="IPR032109">
    <property type="entry name" value="Big_3_5"/>
</dbReference>
<dbReference type="Pfam" id="PF16640">
    <property type="entry name" value="Big_3_5"/>
    <property type="match status" value="1"/>
</dbReference>